<feature type="transmembrane region" description="Helical" evidence="1">
    <location>
        <begin position="94"/>
        <end position="122"/>
    </location>
</feature>
<name>A0A4P7AGM5_9MOLU</name>
<dbReference type="KEGG" id="sgq:SGLAD_v1c00810"/>
<dbReference type="Proteomes" id="UP000294309">
    <property type="component" value="Chromosome"/>
</dbReference>
<evidence type="ECO:0000313" key="3">
    <source>
        <dbReference type="Proteomes" id="UP000294309"/>
    </source>
</evidence>
<protein>
    <submittedName>
        <fullName evidence="2">Uncharacterized protein</fullName>
    </submittedName>
</protein>
<reference evidence="2 3" key="1">
    <citation type="submission" date="2019-03" db="EMBL/GenBank/DDBJ databases">
        <title>Complete genome sequence of Spiroplasma gladiatoris TG-1 (DSM 22552).</title>
        <authorList>
            <person name="Lin Y.-C."/>
            <person name="Chou L."/>
            <person name="Kuo C.-H."/>
        </authorList>
    </citation>
    <scope>NUCLEOTIDE SEQUENCE [LARGE SCALE GENOMIC DNA]</scope>
    <source>
        <strain evidence="2 3">TG-1</strain>
    </source>
</reference>
<feature type="transmembrane region" description="Helical" evidence="1">
    <location>
        <begin position="54"/>
        <end position="74"/>
    </location>
</feature>
<feature type="transmembrane region" description="Helical" evidence="1">
    <location>
        <begin position="142"/>
        <end position="166"/>
    </location>
</feature>
<evidence type="ECO:0000313" key="2">
    <source>
        <dbReference type="EMBL" id="QBQ07282.1"/>
    </source>
</evidence>
<feature type="transmembrane region" description="Helical" evidence="1">
    <location>
        <begin position="250"/>
        <end position="272"/>
    </location>
</feature>
<feature type="transmembrane region" description="Helical" evidence="1">
    <location>
        <begin position="21"/>
        <end position="42"/>
    </location>
</feature>
<keyword evidence="1" id="KW-1133">Transmembrane helix</keyword>
<keyword evidence="1" id="KW-0472">Membrane</keyword>
<gene>
    <name evidence="2" type="ORF">SGLAD_v1c00810</name>
</gene>
<sequence>MNFHKLDKAIRYMYKISIRSFYTYIFMFLIPILLELFIYFYLFKKNIISDRVIVTGPLIFLVIVVNSLFVTNIVSTWRETIFIKQIKNFGINNLTFLVSLFIVYLTYSLVSLIVISCILLGIDTTSYDKKVINLFKTMFSQPSVLIIFIGIILNIILIFCISILIAGFFRNVYLINSLFALTLLYIIITGDYLIDYSFTQSFVYQVFSYLNPQKYINWIFYISYTNSFNGSAELYKILDNVDNYFSFKNIYGPLFSSLFIIPIGAVLTYMSFNISVKK</sequence>
<dbReference type="AlphaFoldDB" id="A0A4P7AGM5"/>
<evidence type="ECO:0000256" key="1">
    <source>
        <dbReference type="SAM" id="Phobius"/>
    </source>
</evidence>
<keyword evidence="1" id="KW-0812">Transmembrane</keyword>
<dbReference type="EMBL" id="CP038013">
    <property type="protein sequence ID" value="QBQ07282.1"/>
    <property type="molecule type" value="Genomic_DNA"/>
</dbReference>
<organism evidence="2 3">
    <name type="scientific">Spiroplasma gladiatoris</name>
    <dbReference type="NCBI Taxonomy" id="2143"/>
    <lineage>
        <taxon>Bacteria</taxon>
        <taxon>Bacillati</taxon>
        <taxon>Mycoplasmatota</taxon>
        <taxon>Mollicutes</taxon>
        <taxon>Entomoplasmatales</taxon>
        <taxon>Spiroplasmataceae</taxon>
        <taxon>Spiroplasma</taxon>
    </lineage>
</organism>
<proteinExistence type="predicted"/>
<accession>A0A4P7AGM5</accession>
<keyword evidence="3" id="KW-1185">Reference proteome</keyword>
<feature type="transmembrane region" description="Helical" evidence="1">
    <location>
        <begin position="173"/>
        <end position="194"/>
    </location>
</feature>